<dbReference type="EMBL" id="JACCFI010000001">
    <property type="protein sequence ID" value="NYG21094.1"/>
    <property type="molecule type" value="Genomic_DNA"/>
</dbReference>
<sequence length="219" mass="21578">MITKRVMTFGRSGAAAVHLEGGTGRHRADRMLGLALAGLIVVTIGIAGQAQSAEAAADLTRAKEAAIAEVGGQVGIGAAGVDVSGIRDAALAHSATEALRGALAAHGEAVAAQQAAAAAAAAQLAAEAAAAEEAARAAAEAEQVADEGDDWSGGSDAAASDSSEATEEAPAAAPAADPYTSEYYPGLPPAPRDEDCGPCTGKEMVPVYYNGSYVWGCDA</sequence>
<feature type="region of interest" description="Disordered" evidence="1">
    <location>
        <begin position="137"/>
        <end position="195"/>
    </location>
</feature>
<name>A0A852X119_9MICO</name>
<reference evidence="2 3" key="1">
    <citation type="submission" date="2020-07" db="EMBL/GenBank/DDBJ databases">
        <title>Sequencing the genomes of 1000 actinobacteria strains.</title>
        <authorList>
            <person name="Klenk H.-P."/>
        </authorList>
    </citation>
    <scope>NUCLEOTIDE SEQUENCE [LARGE SCALE GENOMIC DNA]</scope>
    <source>
        <strain evidence="2 3">DSM 8598</strain>
    </source>
</reference>
<keyword evidence="3" id="KW-1185">Reference proteome</keyword>
<evidence type="ECO:0000313" key="3">
    <source>
        <dbReference type="Proteomes" id="UP000549066"/>
    </source>
</evidence>
<evidence type="ECO:0000256" key="1">
    <source>
        <dbReference type="SAM" id="MobiDB-lite"/>
    </source>
</evidence>
<organism evidence="2 3">
    <name type="scientific">Agromyces hippuratus</name>
    <dbReference type="NCBI Taxonomy" id="286438"/>
    <lineage>
        <taxon>Bacteria</taxon>
        <taxon>Bacillati</taxon>
        <taxon>Actinomycetota</taxon>
        <taxon>Actinomycetes</taxon>
        <taxon>Micrococcales</taxon>
        <taxon>Microbacteriaceae</taxon>
        <taxon>Agromyces</taxon>
    </lineage>
</organism>
<dbReference type="Proteomes" id="UP000549066">
    <property type="component" value="Unassembled WGS sequence"/>
</dbReference>
<proteinExistence type="predicted"/>
<dbReference type="AlphaFoldDB" id="A0A852X119"/>
<evidence type="ECO:0000313" key="2">
    <source>
        <dbReference type="EMBL" id="NYG21094.1"/>
    </source>
</evidence>
<accession>A0A852X119</accession>
<comment type="caution">
    <text evidence="2">The sequence shown here is derived from an EMBL/GenBank/DDBJ whole genome shotgun (WGS) entry which is preliminary data.</text>
</comment>
<protein>
    <submittedName>
        <fullName evidence="2">Uncharacterized protein</fullName>
    </submittedName>
</protein>
<dbReference type="InterPro" id="IPR009148">
    <property type="entry name" value="PcsB-like"/>
</dbReference>
<dbReference type="RefSeq" id="WP_179551099.1">
    <property type="nucleotide sequence ID" value="NZ_JACCFI010000001.1"/>
</dbReference>
<dbReference type="PRINTS" id="PR01852">
    <property type="entry name" value="SIBAPROTEIN"/>
</dbReference>
<gene>
    <name evidence="2" type="ORF">BJY17_001841</name>
</gene>
<feature type="compositionally biased region" description="Low complexity" evidence="1">
    <location>
        <begin position="152"/>
        <end position="178"/>
    </location>
</feature>